<keyword evidence="1" id="KW-1133">Transmembrane helix</keyword>
<feature type="transmembrane region" description="Helical" evidence="1">
    <location>
        <begin position="16"/>
        <end position="34"/>
    </location>
</feature>
<dbReference type="Proteomes" id="UP000191133">
    <property type="component" value="Unassembled WGS sequence"/>
</dbReference>
<keyword evidence="1" id="KW-0472">Membrane</keyword>
<evidence type="ECO:0000313" key="3">
    <source>
        <dbReference type="Proteomes" id="UP000191133"/>
    </source>
</evidence>
<keyword evidence="1" id="KW-0812">Transmembrane</keyword>
<organism evidence="2 3">
    <name type="scientific">Stenotrophomonas indicatrix</name>
    <dbReference type="NCBI Taxonomy" id="2045451"/>
    <lineage>
        <taxon>Bacteria</taxon>
        <taxon>Pseudomonadati</taxon>
        <taxon>Pseudomonadota</taxon>
        <taxon>Gammaproteobacteria</taxon>
        <taxon>Lysobacterales</taxon>
        <taxon>Lysobacteraceae</taxon>
        <taxon>Stenotrophomonas</taxon>
    </lineage>
</organism>
<evidence type="ECO:0000313" key="2">
    <source>
        <dbReference type="EMBL" id="SLM23584.1"/>
    </source>
</evidence>
<dbReference type="AlphaFoldDB" id="A0A1W1GWG5"/>
<reference evidence="3" key="1">
    <citation type="submission" date="2016-10" db="EMBL/GenBank/DDBJ databases">
        <authorList>
            <person name="Varghese N."/>
        </authorList>
    </citation>
    <scope>NUCLEOTIDE SEQUENCE [LARGE SCALE GENOMIC DNA]</scope>
    <source>
        <strain evidence="3">92MFCol6.1</strain>
    </source>
</reference>
<protein>
    <submittedName>
        <fullName evidence="2">Uncharacterized protein</fullName>
    </submittedName>
</protein>
<accession>A0A1W1GWG5</accession>
<evidence type="ECO:0000256" key="1">
    <source>
        <dbReference type="SAM" id="Phobius"/>
    </source>
</evidence>
<proteinExistence type="predicted"/>
<name>A0A1W1GWG5_9GAMM</name>
<dbReference type="EMBL" id="FWEU01000002">
    <property type="protein sequence ID" value="SLM23584.1"/>
    <property type="molecule type" value="Genomic_DNA"/>
</dbReference>
<sequence>MNTPGTPKPSWRQRNVLLTVAAVLLVIVLILLFVPW</sequence>
<gene>
    <name evidence="2" type="ORF">SAMN04488690_1278</name>
</gene>